<dbReference type="InterPro" id="IPR041522">
    <property type="entry name" value="CdaR_GGDEF"/>
</dbReference>
<evidence type="ECO:0000259" key="3">
    <source>
        <dbReference type="Pfam" id="PF13556"/>
    </source>
</evidence>
<dbReference type="Proteomes" id="UP000049855">
    <property type="component" value="Unassembled WGS sequence"/>
</dbReference>
<evidence type="ECO:0000256" key="1">
    <source>
        <dbReference type="ARBA" id="ARBA00006754"/>
    </source>
</evidence>
<dbReference type="EMBL" id="CTRP01000014">
    <property type="protein sequence ID" value="CQR73773.1"/>
    <property type="molecule type" value="Genomic_DNA"/>
</dbReference>
<feature type="domain" description="PucR C-terminal helix-turn-helix" evidence="3">
    <location>
        <begin position="332"/>
        <end position="374"/>
    </location>
</feature>
<dbReference type="PANTHER" id="PTHR33744:SF15">
    <property type="entry name" value="CARBOHYDRATE DIACID REGULATOR"/>
    <property type="match status" value="1"/>
</dbReference>
<dbReference type="RefSeq" id="WP_021171035.1">
    <property type="nucleotide sequence ID" value="NZ_CTRP01000014.1"/>
</dbReference>
<dbReference type="InterPro" id="IPR042070">
    <property type="entry name" value="PucR_C-HTH_sf"/>
</dbReference>
<comment type="similarity">
    <text evidence="1">Belongs to the CdaR family.</text>
</comment>
<dbReference type="AlphaFoldDB" id="A0A0U1L3U0"/>
<protein>
    <submittedName>
        <fullName evidence="5">Sugar diacid utilization regulator SdaR</fullName>
    </submittedName>
</protein>
<dbReference type="Pfam" id="PF05651">
    <property type="entry name" value="Diacid_rec"/>
    <property type="match status" value="1"/>
</dbReference>
<gene>
    <name evidence="5" type="ORF">SpAn4DRAFT_0235</name>
</gene>
<dbReference type="Gene3D" id="1.10.10.2840">
    <property type="entry name" value="PucR C-terminal helix-turn-helix domain"/>
    <property type="match status" value="1"/>
</dbReference>
<dbReference type="InterPro" id="IPR051448">
    <property type="entry name" value="CdaR-like_regulators"/>
</dbReference>
<dbReference type="InterPro" id="IPR025736">
    <property type="entry name" value="PucR_C-HTH_dom"/>
</dbReference>
<dbReference type="PANTHER" id="PTHR33744">
    <property type="entry name" value="CARBOHYDRATE DIACID REGULATOR"/>
    <property type="match status" value="1"/>
</dbReference>
<dbReference type="Pfam" id="PF13556">
    <property type="entry name" value="HTH_30"/>
    <property type="match status" value="1"/>
</dbReference>
<feature type="domain" description="Putative sugar diacid recognition" evidence="2">
    <location>
        <begin position="3"/>
        <end position="134"/>
    </location>
</feature>
<organism evidence="5 6">
    <name type="scientific">Sporomusa ovata</name>
    <dbReference type="NCBI Taxonomy" id="2378"/>
    <lineage>
        <taxon>Bacteria</taxon>
        <taxon>Bacillati</taxon>
        <taxon>Bacillota</taxon>
        <taxon>Negativicutes</taxon>
        <taxon>Selenomonadales</taxon>
        <taxon>Sporomusaceae</taxon>
        <taxon>Sporomusa</taxon>
    </lineage>
</organism>
<name>A0A0U1L3U0_9FIRM</name>
<evidence type="ECO:0000313" key="5">
    <source>
        <dbReference type="EMBL" id="CQR73773.1"/>
    </source>
</evidence>
<sequence length="422" mass="47420">MILSSELAQQIVNKIMPIVHHNVNIMNDEGIIIGSGDNKRLDSFHQGAEEVIRSGKVVEIYPEDLTLYPGALPGLNWPIIVNTQIVGVVGVSGDPDTVRSTAELVKIVAELILEREIFMEEFRSQSHFHEGFIMLLLSEQAEANYSQITAQAAVLRFDLNLPRLIAVANVEPILENAFTNYGSYDLVSTRTRESLTQLLETSNFIDEKDMIAFLENQLISIKHFPLETPVQVINDWGHSFLQLIKSAYPETNLSLGIGSLTESPLAMRSSYNEAQFELKEHQRDNDISSIYDFDNLATYLVREPQATSSCAAFKVLQDKLTNKTYVKYDMRNTILSLLKNNLNLSATAKDLFIHRNTLVFRLNKLKQLTGLSPAQYINHAILCKFLYANDNLPYKKVNNSVKEASVLNLLNGNSQISGKART</sequence>
<dbReference type="Pfam" id="PF17853">
    <property type="entry name" value="GGDEF_2"/>
    <property type="match status" value="1"/>
</dbReference>
<evidence type="ECO:0000313" key="6">
    <source>
        <dbReference type="Proteomes" id="UP000049855"/>
    </source>
</evidence>
<evidence type="ECO:0000259" key="4">
    <source>
        <dbReference type="Pfam" id="PF17853"/>
    </source>
</evidence>
<accession>A0A0U1L3U0</accession>
<reference evidence="6" key="1">
    <citation type="submission" date="2015-03" db="EMBL/GenBank/DDBJ databases">
        <authorList>
            <person name="Nijsse Bart"/>
        </authorList>
    </citation>
    <scope>NUCLEOTIDE SEQUENCE [LARGE SCALE GENOMIC DNA]</scope>
</reference>
<dbReference type="InterPro" id="IPR008599">
    <property type="entry name" value="Diacid_rec"/>
</dbReference>
<keyword evidence="6" id="KW-1185">Reference proteome</keyword>
<proteinExistence type="inferred from homology"/>
<feature type="domain" description="CdaR GGDEF-like" evidence="4">
    <location>
        <begin position="147"/>
        <end position="275"/>
    </location>
</feature>
<evidence type="ECO:0000259" key="2">
    <source>
        <dbReference type="Pfam" id="PF05651"/>
    </source>
</evidence>